<feature type="region of interest" description="Disordered" evidence="1">
    <location>
        <begin position="26"/>
        <end position="109"/>
    </location>
</feature>
<evidence type="ECO:0000256" key="1">
    <source>
        <dbReference type="SAM" id="MobiDB-lite"/>
    </source>
</evidence>
<dbReference type="Proteomes" id="UP000005801">
    <property type="component" value="Unassembled WGS sequence"/>
</dbReference>
<gene>
    <name evidence="3" type="ORF">PPSIR1_33224</name>
</gene>
<dbReference type="OrthoDB" id="5490799at2"/>
<sequence>MRCLSLPAQLLLPCACLLFACTEPSADDGADEIGSETDADSTTGTSEDGSTDSEDGSTSMGETETAGETSTDSTADTSSETGEPPPPPSACEEVELPPRDGADVMVAPGPEGKVIVDGSETTLRSVVSSANEGDTIWLEDGVYTFDEAGEGQYTGVYVTTPNITIRSVSGDPAAVILDSNYRSHGGQSAVLTIDAPGVAVAGIGLRRSIFHLVHLWANADDVLLHELELVDGGQQFLKSSGGDAIDNVEVSCSRFWMSPEGRDNVWGYGSQNGNTTCYTGGIDTHEATNWNVHDSTFEGIYCDADGVERPAHGKFPELRDNMTYTGGLAEHAIHMWDSAPGTGHTLTRNHILDCARGIGLGLVAEVHGGVITNNMIFSSFPGGGEHDVGIIVERSIDTLVAHNSVYFSHPEAYSSGIEYRWGVTANLRVHGNLTNKMIRARDGATADLSDNVADDAPGSWFVDAGAGDLHGAACADLPAAALHAEVGLDFDAQTRTDPTFAGADHCE</sequence>
<proteinExistence type="predicted"/>
<dbReference type="InterPro" id="IPR012334">
    <property type="entry name" value="Pectin_lyas_fold"/>
</dbReference>
<reference evidence="3 4" key="1">
    <citation type="submission" date="2007-06" db="EMBL/GenBank/DDBJ databases">
        <authorList>
            <person name="Shimkets L."/>
            <person name="Ferriera S."/>
            <person name="Johnson J."/>
            <person name="Kravitz S."/>
            <person name="Beeson K."/>
            <person name="Sutton G."/>
            <person name="Rogers Y.-H."/>
            <person name="Friedman R."/>
            <person name="Frazier M."/>
            <person name="Venter J.C."/>
        </authorList>
    </citation>
    <scope>NUCLEOTIDE SEQUENCE [LARGE SCALE GENOMIC DNA]</scope>
    <source>
        <strain evidence="3 4">SIR-1</strain>
    </source>
</reference>
<feature type="compositionally biased region" description="Low complexity" evidence="1">
    <location>
        <begin position="56"/>
        <end position="82"/>
    </location>
</feature>
<evidence type="ECO:0008006" key="5">
    <source>
        <dbReference type="Google" id="ProtNLM"/>
    </source>
</evidence>
<comment type="caution">
    <text evidence="3">The sequence shown here is derived from an EMBL/GenBank/DDBJ whole genome shotgun (WGS) entry which is preliminary data.</text>
</comment>
<feature type="compositionally biased region" description="Acidic residues" evidence="1">
    <location>
        <begin position="26"/>
        <end position="39"/>
    </location>
</feature>
<dbReference type="SUPFAM" id="SSF51126">
    <property type="entry name" value="Pectin lyase-like"/>
    <property type="match status" value="1"/>
</dbReference>
<dbReference type="EMBL" id="ABCS01000030">
    <property type="protein sequence ID" value="EDM78478.1"/>
    <property type="molecule type" value="Genomic_DNA"/>
</dbReference>
<name>A6G6K1_9BACT</name>
<evidence type="ECO:0000313" key="3">
    <source>
        <dbReference type="EMBL" id="EDM78478.1"/>
    </source>
</evidence>
<dbReference type="eggNOG" id="ENOG502Z9RY">
    <property type="taxonomic scope" value="Bacteria"/>
</dbReference>
<evidence type="ECO:0000256" key="2">
    <source>
        <dbReference type="SAM" id="SignalP"/>
    </source>
</evidence>
<keyword evidence="2" id="KW-0732">Signal</keyword>
<protein>
    <recommendedName>
        <fullName evidence="5">Right handed beta helix domain-containing protein</fullName>
    </recommendedName>
</protein>
<dbReference type="PROSITE" id="PS51257">
    <property type="entry name" value="PROKAR_LIPOPROTEIN"/>
    <property type="match status" value="1"/>
</dbReference>
<feature type="signal peptide" evidence="2">
    <location>
        <begin position="1"/>
        <end position="26"/>
    </location>
</feature>
<evidence type="ECO:0000313" key="4">
    <source>
        <dbReference type="Proteomes" id="UP000005801"/>
    </source>
</evidence>
<dbReference type="RefSeq" id="WP_006972350.1">
    <property type="nucleotide sequence ID" value="NZ_ABCS01000030.1"/>
</dbReference>
<feature type="chain" id="PRO_5002697149" description="Right handed beta helix domain-containing protein" evidence="2">
    <location>
        <begin position="27"/>
        <end position="507"/>
    </location>
</feature>
<accession>A6G6K1</accession>
<keyword evidence="4" id="KW-1185">Reference proteome</keyword>
<dbReference type="AlphaFoldDB" id="A6G6K1"/>
<dbReference type="InterPro" id="IPR011050">
    <property type="entry name" value="Pectin_lyase_fold/virulence"/>
</dbReference>
<dbReference type="STRING" id="391625.PPSIR1_33224"/>
<organism evidence="3 4">
    <name type="scientific">Plesiocystis pacifica SIR-1</name>
    <dbReference type="NCBI Taxonomy" id="391625"/>
    <lineage>
        <taxon>Bacteria</taxon>
        <taxon>Pseudomonadati</taxon>
        <taxon>Myxococcota</taxon>
        <taxon>Polyangia</taxon>
        <taxon>Nannocystales</taxon>
        <taxon>Nannocystaceae</taxon>
        <taxon>Plesiocystis</taxon>
    </lineage>
</organism>
<dbReference type="Gene3D" id="2.160.20.10">
    <property type="entry name" value="Single-stranded right-handed beta-helix, Pectin lyase-like"/>
    <property type="match status" value="1"/>
</dbReference>